<dbReference type="AlphaFoldDB" id="A0A061F0V5"/>
<keyword evidence="2" id="KW-1185">Reference proteome</keyword>
<gene>
    <name evidence="1" type="ORF">TCM_022471</name>
</gene>
<reference evidence="1 2" key="1">
    <citation type="journal article" date="2013" name="Genome Biol.">
        <title>The genome sequence of the most widely cultivated cacao type and its use to identify candidate genes regulating pod color.</title>
        <authorList>
            <person name="Motamayor J.C."/>
            <person name="Mockaitis K."/>
            <person name="Schmutz J."/>
            <person name="Haiminen N."/>
            <person name="Iii D.L."/>
            <person name="Cornejo O."/>
            <person name="Findley S.D."/>
            <person name="Zheng P."/>
            <person name="Utro F."/>
            <person name="Royaert S."/>
            <person name="Saski C."/>
            <person name="Jenkins J."/>
            <person name="Podicheti R."/>
            <person name="Zhao M."/>
            <person name="Scheffler B.E."/>
            <person name="Stack J.C."/>
            <person name="Feltus F.A."/>
            <person name="Mustiga G.M."/>
            <person name="Amores F."/>
            <person name="Phillips W."/>
            <person name="Marelli J.P."/>
            <person name="May G.D."/>
            <person name="Shapiro H."/>
            <person name="Ma J."/>
            <person name="Bustamante C.D."/>
            <person name="Schnell R.J."/>
            <person name="Main D."/>
            <person name="Gilbert D."/>
            <person name="Parida L."/>
            <person name="Kuhn D.N."/>
        </authorList>
    </citation>
    <scope>NUCLEOTIDE SEQUENCE [LARGE SCALE GENOMIC DNA]</scope>
    <source>
        <strain evidence="2">cv. Matina 1-6</strain>
    </source>
</reference>
<proteinExistence type="predicted"/>
<evidence type="ECO:0000313" key="2">
    <source>
        <dbReference type="Proteomes" id="UP000026915"/>
    </source>
</evidence>
<dbReference type="HOGENOM" id="CLU_3000308_0_0_1"/>
<accession>A0A061F0V5</accession>
<dbReference type="Proteomes" id="UP000026915">
    <property type="component" value="Chromosome 5"/>
</dbReference>
<dbReference type="InParanoid" id="A0A061F0V5"/>
<dbReference type="Gramene" id="EOY08134">
    <property type="protein sequence ID" value="EOY08134"/>
    <property type="gene ID" value="TCM_022471"/>
</dbReference>
<organism evidence="1 2">
    <name type="scientific">Theobroma cacao</name>
    <name type="common">Cacao</name>
    <name type="synonym">Cocoa</name>
    <dbReference type="NCBI Taxonomy" id="3641"/>
    <lineage>
        <taxon>Eukaryota</taxon>
        <taxon>Viridiplantae</taxon>
        <taxon>Streptophyta</taxon>
        <taxon>Embryophyta</taxon>
        <taxon>Tracheophyta</taxon>
        <taxon>Spermatophyta</taxon>
        <taxon>Magnoliopsida</taxon>
        <taxon>eudicotyledons</taxon>
        <taxon>Gunneridae</taxon>
        <taxon>Pentapetalae</taxon>
        <taxon>rosids</taxon>
        <taxon>malvids</taxon>
        <taxon>Malvales</taxon>
        <taxon>Malvaceae</taxon>
        <taxon>Byttnerioideae</taxon>
        <taxon>Theobroma</taxon>
    </lineage>
</organism>
<dbReference type="EMBL" id="CM001883">
    <property type="protein sequence ID" value="EOY08134.1"/>
    <property type="molecule type" value="Genomic_DNA"/>
</dbReference>
<name>A0A061F0V5_THECC</name>
<protein>
    <submittedName>
        <fullName evidence="1">Uncharacterized protein</fullName>
    </submittedName>
</protein>
<evidence type="ECO:0000313" key="1">
    <source>
        <dbReference type="EMBL" id="EOY08134.1"/>
    </source>
</evidence>
<sequence length="57" mass="6592">MRHSVPISNPMEQCCFTEHLAFVTRFYNFSELISLSCILQRVSPQVLETSKFLGILE</sequence>